<comment type="similarity">
    <text evidence="2">Belongs to the nitroreductase family.</text>
</comment>
<organism evidence="7 8">
    <name type="scientific">Bacteroides fragilis str. 3988T(B)14</name>
    <dbReference type="NCBI Taxonomy" id="1339315"/>
    <lineage>
        <taxon>Bacteria</taxon>
        <taxon>Pseudomonadati</taxon>
        <taxon>Bacteroidota</taxon>
        <taxon>Bacteroidia</taxon>
        <taxon>Bacteroidales</taxon>
        <taxon>Bacteroidaceae</taxon>
        <taxon>Bacteroides</taxon>
    </lineage>
</organism>
<comment type="cofactor">
    <cofactor evidence="1">
        <name>FMN</name>
        <dbReference type="ChEBI" id="CHEBI:58210"/>
    </cofactor>
</comment>
<evidence type="ECO:0000256" key="3">
    <source>
        <dbReference type="ARBA" id="ARBA00022630"/>
    </source>
</evidence>
<keyword evidence="5" id="KW-0560">Oxidoreductase</keyword>
<dbReference type="EMBL" id="JGCY01000376">
    <property type="protein sequence ID" value="EXY73143.1"/>
    <property type="molecule type" value="Genomic_DNA"/>
</dbReference>
<evidence type="ECO:0000259" key="6">
    <source>
        <dbReference type="Pfam" id="PF00881"/>
    </source>
</evidence>
<evidence type="ECO:0000256" key="2">
    <source>
        <dbReference type="ARBA" id="ARBA00007118"/>
    </source>
</evidence>
<evidence type="ECO:0000256" key="4">
    <source>
        <dbReference type="ARBA" id="ARBA00022643"/>
    </source>
</evidence>
<dbReference type="InterPro" id="IPR000415">
    <property type="entry name" value="Nitroreductase-like"/>
</dbReference>
<evidence type="ECO:0000256" key="5">
    <source>
        <dbReference type="ARBA" id="ARBA00023002"/>
    </source>
</evidence>
<dbReference type="Proteomes" id="UP000020529">
    <property type="component" value="Unassembled WGS sequence"/>
</dbReference>
<protein>
    <submittedName>
        <fullName evidence="7">Nitroreductase family protein</fullName>
    </submittedName>
</protein>
<keyword evidence="3" id="KW-0285">Flavoprotein</keyword>
<dbReference type="GO" id="GO:0016491">
    <property type="term" value="F:oxidoreductase activity"/>
    <property type="evidence" value="ECO:0007669"/>
    <property type="project" value="UniProtKB-KW"/>
</dbReference>
<dbReference type="PATRIC" id="fig|1339315.3.peg.3764"/>
<evidence type="ECO:0000313" key="8">
    <source>
        <dbReference type="Proteomes" id="UP000020529"/>
    </source>
</evidence>
<dbReference type="PANTHER" id="PTHR43673">
    <property type="entry name" value="NAD(P)H NITROREDUCTASE YDGI-RELATED"/>
    <property type="match status" value="1"/>
</dbReference>
<dbReference type="Pfam" id="PF00881">
    <property type="entry name" value="Nitroreductase"/>
    <property type="match status" value="1"/>
</dbReference>
<keyword evidence="4" id="KW-0288">FMN</keyword>
<feature type="domain" description="Nitroreductase" evidence="6">
    <location>
        <begin position="163"/>
        <end position="304"/>
    </location>
</feature>
<comment type="caution">
    <text evidence="7">The sequence shown here is derived from an EMBL/GenBank/DDBJ whole genome shotgun (WGS) entry which is preliminary data.</text>
</comment>
<proteinExistence type="inferred from homology"/>
<dbReference type="SUPFAM" id="SSF55469">
    <property type="entry name" value="FMN-dependent nitroreductase-like"/>
    <property type="match status" value="1"/>
</dbReference>
<evidence type="ECO:0000313" key="7">
    <source>
        <dbReference type="EMBL" id="EXY73143.1"/>
    </source>
</evidence>
<dbReference type="PANTHER" id="PTHR43673:SF2">
    <property type="entry name" value="NITROREDUCTASE"/>
    <property type="match status" value="1"/>
</dbReference>
<gene>
    <name evidence="7" type="ORF">M124_3095</name>
</gene>
<dbReference type="CDD" id="cd02136">
    <property type="entry name" value="PnbA_NfnB-like"/>
    <property type="match status" value="1"/>
</dbReference>
<reference evidence="7 8" key="1">
    <citation type="submission" date="2014-02" db="EMBL/GenBank/DDBJ databases">
        <authorList>
            <person name="Sears C."/>
            <person name="Carroll K."/>
            <person name="Sack B.R."/>
            <person name="Qadri F."/>
            <person name="Myers L.L."/>
            <person name="Chung G.-T."/>
            <person name="Escheverria P."/>
            <person name="Fraser C.M."/>
            <person name="Sadzewicz L."/>
            <person name="Shefchek K.A."/>
            <person name="Tallon L."/>
            <person name="Das S.P."/>
            <person name="Daugherty S."/>
            <person name="Mongodin E.F."/>
        </authorList>
    </citation>
    <scope>NUCLEOTIDE SEQUENCE [LARGE SCALE GENOMIC DNA]</scope>
    <source>
        <strain evidence="8">3988T(B)14</strain>
    </source>
</reference>
<sequence>MKKMLRPFYNWLRLKLQFLEEAYYFWLLLCRHNASVNTEASMKKMQYILLREAHVIEKGMSMRNPRKGFGQAKILIMLQNLNRYYDLYSTEDLDFLKFPISTVGSYIQYTNEMGIDITKIEQQYLNLVSRTRFQNLNRHSGIESIAKSDILKECNKTFESLLYSRHSIRYFDNKIPSKEMLEKALKLASRTPSACNRQGWLTHIFIGEKSYSLLQWQGGSNGFEKEIHCSILVTANLNAFLSYEVHQAYVDGGLYAMNLLNALHSLGLGTIPLSCGFGYSKLRMLKKQFYIPENEVPIMIIGVGELLDHFNVAISMRRDVSTTNTYHY</sequence>
<dbReference type="Gene3D" id="3.40.109.10">
    <property type="entry name" value="NADH Oxidase"/>
    <property type="match status" value="1"/>
</dbReference>
<dbReference type="AlphaFoldDB" id="A0A015UGV7"/>
<evidence type="ECO:0000256" key="1">
    <source>
        <dbReference type="ARBA" id="ARBA00001917"/>
    </source>
</evidence>
<name>A0A015UGV7_BACFG</name>
<dbReference type="InterPro" id="IPR029479">
    <property type="entry name" value="Nitroreductase"/>
</dbReference>
<accession>A0A015UGV7</accession>